<keyword evidence="4" id="KW-1185">Reference proteome</keyword>
<feature type="transmembrane region" description="Helical" evidence="2">
    <location>
        <begin position="43"/>
        <end position="63"/>
    </location>
</feature>
<dbReference type="AlphaFoldDB" id="A0A6A4IKB2"/>
<keyword evidence="2" id="KW-0472">Membrane</keyword>
<dbReference type="EMBL" id="ML769384">
    <property type="protein sequence ID" value="KAE9411061.1"/>
    <property type="molecule type" value="Genomic_DNA"/>
</dbReference>
<keyword evidence="2" id="KW-1133">Transmembrane helix</keyword>
<dbReference type="OrthoDB" id="3038877at2759"/>
<reference evidence="3" key="1">
    <citation type="journal article" date="2019" name="Environ. Microbiol.">
        <title>Fungal ecological strategies reflected in gene transcription - a case study of two litter decomposers.</title>
        <authorList>
            <person name="Barbi F."/>
            <person name="Kohler A."/>
            <person name="Barry K."/>
            <person name="Baskaran P."/>
            <person name="Daum C."/>
            <person name="Fauchery L."/>
            <person name="Ihrmark K."/>
            <person name="Kuo A."/>
            <person name="LaButti K."/>
            <person name="Lipzen A."/>
            <person name="Morin E."/>
            <person name="Grigoriev I.V."/>
            <person name="Henrissat B."/>
            <person name="Lindahl B."/>
            <person name="Martin F."/>
        </authorList>
    </citation>
    <scope>NUCLEOTIDE SEQUENCE</scope>
    <source>
        <strain evidence="3">JB14</strain>
    </source>
</reference>
<feature type="region of interest" description="Disordered" evidence="1">
    <location>
        <begin position="7"/>
        <end position="30"/>
    </location>
</feature>
<organism evidence="3 4">
    <name type="scientific">Gymnopus androsaceus JB14</name>
    <dbReference type="NCBI Taxonomy" id="1447944"/>
    <lineage>
        <taxon>Eukaryota</taxon>
        <taxon>Fungi</taxon>
        <taxon>Dikarya</taxon>
        <taxon>Basidiomycota</taxon>
        <taxon>Agaricomycotina</taxon>
        <taxon>Agaricomycetes</taxon>
        <taxon>Agaricomycetidae</taxon>
        <taxon>Agaricales</taxon>
        <taxon>Marasmiineae</taxon>
        <taxon>Omphalotaceae</taxon>
        <taxon>Gymnopus</taxon>
    </lineage>
</organism>
<protein>
    <submittedName>
        <fullName evidence="3">Uncharacterized protein</fullName>
    </submittedName>
</protein>
<sequence>MIITILQTRAPPDESSTTTSTQGIDTNTNTDTSGHIGSIGHRMIGLALVLGAVFLIFVGWLVFGKWPQRKLRQWRYRWACSRGPPNELVVVGDLKEIDVETGSRVGDRDRRSSQSWVRIIMRRDIAVQRLDVGPAARPSLGIEEIEER</sequence>
<accession>A0A6A4IKB2</accession>
<evidence type="ECO:0000313" key="4">
    <source>
        <dbReference type="Proteomes" id="UP000799118"/>
    </source>
</evidence>
<keyword evidence="2" id="KW-0812">Transmembrane</keyword>
<evidence type="ECO:0000313" key="3">
    <source>
        <dbReference type="EMBL" id="KAE9411061.1"/>
    </source>
</evidence>
<dbReference type="Proteomes" id="UP000799118">
    <property type="component" value="Unassembled WGS sequence"/>
</dbReference>
<evidence type="ECO:0000256" key="1">
    <source>
        <dbReference type="SAM" id="MobiDB-lite"/>
    </source>
</evidence>
<feature type="compositionally biased region" description="Polar residues" evidence="1">
    <location>
        <begin position="14"/>
        <end position="30"/>
    </location>
</feature>
<evidence type="ECO:0000256" key="2">
    <source>
        <dbReference type="SAM" id="Phobius"/>
    </source>
</evidence>
<name>A0A6A4IKB2_9AGAR</name>
<proteinExistence type="predicted"/>
<gene>
    <name evidence="3" type="ORF">BT96DRAFT_912409</name>
</gene>